<keyword evidence="3" id="KW-1185">Reference proteome</keyword>
<sequence length="136" mass="15447">MNPGTLHPSLVIIKQCVGIQTLVFTSRALLILPRKRFRNRFRGLMNTSLGITNAPDIHQATCWRFRDWYSVFTGRALPTPRGTGFGTGSEVSARPRNRFLEYFSLRFLPTTTDHTRIQAHKCAHTPTHTHTCTHTG</sequence>
<evidence type="ECO:0000313" key="3">
    <source>
        <dbReference type="Proteomes" id="UP000324222"/>
    </source>
</evidence>
<proteinExistence type="predicted"/>
<keyword evidence="1" id="KW-1133">Transmembrane helix</keyword>
<gene>
    <name evidence="2" type="ORF">E2C01_089027</name>
</gene>
<reference evidence="2 3" key="1">
    <citation type="submission" date="2019-05" db="EMBL/GenBank/DDBJ databases">
        <title>Another draft genome of Portunus trituberculatus and its Hox gene families provides insights of decapod evolution.</title>
        <authorList>
            <person name="Jeong J.-H."/>
            <person name="Song I."/>
            <person name="Kim S."/>
            <person name="Choi T."/>
            <person name="Kim D."/>
            <person name="Ryu S."/>
            <person name="Kim W."/>
        </authorList>
    </citation>
    <scope>NUCLEOTIDE SEQUENCE [LARGE SCALE GENOMIC DNA]</scope>
    <source>
        <tissue evidence="2">Muscle</tissue>
    </source>
</reference>
<keyword evidence="1" id="KW-0472">Membrane</keyword>
<evidence type="ECO:0000313" key="2">
    <source>
        <dbReference type="EMBL" id="MPC93882.1"/>
    </source>
</evidence>
<dbReference type="EMBL" id="VSRR010096452">
    <property type="protein sequence ID" value="MPC93882.1"/>
    <property type="molecule type" value="Genomic_DNA"/>
</dbReference>
<protein>
    <submittedName>
        <fullName evidence="2">Uncharacterized protein</fullName>
    </submittedName>
</protein>
<name>A0A5B7JCF3_PORTR</name>
<dbReference type="Proteomes" id="UP000324222">
    <property type="component" value="Unassembled WGS sequence"/>
</dbReference>
<evidence type="ECO:0000256" key="1">
    <source>
        <dbReference type="SAM" id="Phobius"/>
    </source>
</evidence>
<dbReference type="AlphaFoldDB" id="A0A5B7JCF3"/>
<organism evidence="2 3">
    <name type="scientific">Portunus trituberculatus</name>
    <name type="common">Swimming crab</name>
    <name type="synonym">Neptunus trituberculatus</name>
    <dbReference type="NCBI Taxonomy" id="210409"/>
    <lineage>
        <taxon>Eukaryota</taxon>
        <taxon>Metazoa</taxon>
        <taxon>Ecdysozoa</taxon>
        <taxon>Arthropoda</taxon>
        <taxon>Crustacea</taxon>
        <taxon>Multicrustacea</taxon>
        <taxon>Malacostraca</taxon>
        <taxon>Eumalacostraca</taxon>
        <taxon>Eucarida</taxon>
        <taxon>Decapoda</taxon>
        <taxon>Pleocyemata</taxon>
        <taxon>Brachyura</taxon>
        <taxon>Eubrachyura</taxon>
        <taxon>Portunoidea</taxon>
        <taxon>Portunidae</taxon>
        <taxon>Portuninae</taxon>
        <taxon>Portunus</taxon>
    </lineage>
</organism>
<accession>A0A5B7JCF3</accession>
<feature type="transmembrane region" description="Helical" evidence="1">
    <location>
        <begin position="12"/>
        <end position="32"/>
    </location>
</feature>
<keyword evidence="1" id="KW-0812">Transmembrane</keyword>
<comment type="caution">
    <text evidence="2">The sequence shown here is derived from an EMBL/GenBank/DDBJ whole genome shotgun (WGS) entry which is preliminary data.</text>
</comment>